<proteinExistence type="predicted"/>
<name>A0A0F8WTG4_9ZZZZ</name>
<dbReference type="EMBL" id="LAZR01063090">
    <property type="protein sequence ID" value="KKK60197.1"/>
    <property type="molecule type" value="Genomic_DNA"/>
</dbReference>
<sequence length="140" mass="15912">MAKKGFGCERSECASSTDISGEASFGTGGLSRDGFWEFPCEECRNAWRLWQKWGKEVSVVHDVTTAPKLYTVKLSYFKAGGKWYSDGEYESKCAELFDIWDEVRGMRDRRHLPGLMEGCSEFIVSVDVPDHPHSHPRLII</sequence>
<evidence type="ECO:0000313" key="1">
    <source>
        <dbReference type="EMBL" id="KKK60197.1"/>
    </source>
</evidence>
<gene>
    <name evidence="1" type="ORF">LCGC14_3026750</name>
</gene>
<reference evidence="1" key="1">
    <citation type="journal article" date="2015" name="Nature">
        <title>Complex archaea that bridge the gap between prokaryotes and eukaryotes.</title>
        <authorList>
            <person name="Spang A."/>
            <person name="Saw J.H."/>
            <person name="Jorgensen S.L."/>
            <person name="Zaremba-Niedzwiedzka K."/>
            <person name="Martijn J."/>
            <person name="Lind A.E."/>
            <person name="van Eijk R."/>
            <person name="Schleper C."/>
            <person name="Guy L."/>
            <person name="Ettema T.J."/>
        </authorList>
    </citation>
    <scope>NUCLEOTIDE SEQUENCE</scope>
</reference>
<dbReference type="AlphaFoldDB" id="A0A0F8WTG4"/>
<comment type="caution">
    <text evidence="1">The sequence shown here is derived from an EMBL/GenBank/DDBJ whole genome shotgun (WGS) entry which is preliminary data.</text>
</comment>
<protein>
    <submittedName>
        <fullName evidence="1">Uncharacterized protein</fullName>
    </submittedName>
</protein>
<accession>A0A0F8WTG4</accession>
<organism evidence="1">
    <name type="scientific">marine sediment metagenome</name>
    <dbReference type="NCBI Taxonomy" id="412755"/>
    <lineage>
        <taxon>unclassified sequences</taxon>
        <taxon>metagenomes</taxon>
        <taxon>ecological metagenomes</taxon>
    </lineage>
</organism>